<proteinExistence type="inferred from homology"/>
<sequence>MQIKSIDAIEILDSRGVPSIHTSVVLNSGHKGDAMVPSGASTGKKEAFELRDNDERFDGKGTKKAIENIKNLIQPALLGKPIEEQEELDQIMINLDGTRQKKKLGANSILSVSLACTRAAANAMNLPLYDYIRILFNSKSDKGSTLSMPKPMLNIFNGGAHSNNRIDIQEFMIMPSDDVSFSEGLKNCVQVYTSLKRLLSSKGWSTNVGDEGGFAPNLDSNEEVIEYLIKAIKSANFSYGKDIFISLDCAASEFFDGKNYILNATDETFSSDGLVEYYVKLIKKFDIKSIEDPLHEDDWDGWIKLTSELNGVQIVGDDIFVTQRELLKKGIDSYAGNAILIKPNQVGTLTESLESIQLAKENEFNTIISHRSGETEDPFIADLAVGVDAKQIKTGAPSRSDRNSKYNRLLIIENELYPKK</sequence>
<dbReference type="Gene3D" id="3.20.20.120">
    <property type="entry name" value="Enolase-like C-terminal domain"/>
    <property type="match status" value="1"/>
</dbReference>
<evidence type="ECO:0000256" key="2">
    <source>
        <dbReference type="ARBA" id="ARBA00009604"/>
    </source>
</evidence>
<feature type="binding site" evidence="10">
    <location>
        <position position="372"/>
    </location>
    <ligand>
        <name>(2R)-2-phosphoglycerate</name>
        <dbReference type="ChEBI" id="CHEBI:58289"/>
    </ligand>
</feature>
<dbReference type="AlphaFoldDB" id="A0A9Q8U088"/>
<reference evidence="16" key="1">
    <citation type="submission" date="2022-05" db="EMBL/GenBank/DDBJ databases">
        <title>Single-amplified genomics reveal most streamlined microbe among free-living bacteria.</title>
        <authorList>
            <person name="Roda-Garcia J."/>
            <person name="Haro-Moreno J.M."/>
            <person name="Rodriguez-Valera F."/>
            <person name="Almagro-Moreno S."/>
            <person name="Lopez-Perez M."/>
        </authorList>
    </citation>
    <scope>NUCLEOTIDE SEQUENCE</scope>
    <source>
        <strain evidence="16">TMED112-D2-2</strain>
    </source>
</reference>
<dbReference type="SFLD" id="SFLDF00002">
    <property type="entry name" value="enolase"/>
    <property type="match status" value="1"/>
</dbReference>
<dbReference type="CDD" id="cd03313">
    <property type="entry name" value="enolase"/>
    <property type="match status" value="1"/>
</dbReference>
<evidence type="ECO:0000256" key="11">
    <source>
        <dbReference type="PIRSR" id="PIRSR001400-1"/>
    </source>
</evidence>
<feature type="domain" description="Enolase N-terminal" evidence="15">
    <location>
        <begin position="3"/>
        <end position="132"/>
    </location>
</feature>
<feature type="binding site" evidence="12">
    <location>
        <position position="161"/>
    </location>
    <ligand>
        <name>substrate</name>
    </ligand>
</feature>
<evidence type="ECO:0000256" key="7">
    <source>
        <dbReference type="ARBA" id="ARBA00023152"/>
    </source>
</evidence>
<organism evidence="16 17">
    <name type="scientific">SAR86 cluster bacterium</name>
    <dbReference type="NCBI Taxonomy" id="2030880"/>
    <lineage>
        <taxon>Bacteria</taxon>
        <taxon>Pseudomonadati</taxon>
        <taxon>Pseudomonadota</taxon>
        <taxon>Gammaproteobacteria</taxon>
        <taxon>SAR86 cluster</taxon>
    </lineage>
</organism>
<protein>
    <recommendedName>
        <fullName evidence="4 10">Enolase</fullName>
        <ecNumber evidence="3 10">4.2.1.11</ecNumber>
    </recommendedName>
    <alternativeName>
        <fullName evidence="10">2-phospho-D-glycerate hydro-lyase</fullName>
    </alternativeName>
    <alternativeName>
        <fullName evidence="10">2-phosphoglycerate dehydratase</fullName>
    </alternativeName>
</protein>
<feature type="binding site" evidence="10 13">
    <location>
        <position position="291"/>
    </location>
    <ligand>
        <name>Mg(2+)</name>
        <dbReference type="ChEBI" id="CHEBI:18420"/>
    </ligand>
</feature>
<evidence type="ECO:0000313" key="16">
    <source>
        <dbReference type="EMBL" id="URQ63492.1"/>
    </source>
</evidence>
<dbReference type="EMBL" id="CP097966">
    <property type="protein sequence ID" value="URQ63492.1"/>
    <property type="molecule type" value="Genomic_DNA"/>
</dbReference>
<evidence type="ECO:0000256" key="1">
    <source>
        <dbReference type="ARBA" id="ARBA00005031"/>
    </source>
</evidence>
<evidence type="ECO:0000256" key="5">
    <source>
        <dbReference type="ARBA" id="ARBA00022525"/>
    </source>
</evidence>
<dbReference type="HAMAP" id="MF_00318">
    <property type="entry name" value="Enolase"/>
    <property type="match status" value="1"/>
</dbReference>
<dbReference type="InterPro" id="IPR020811">
    <property type="entry name" value="Enolase_N"/>
</dbReference>
<keyword evidence="6 10" id="KW-0460">Magnesium</keyword>
<comment type="cofactor">
    <cofactor evidence="10">
        <name>Mg(2+)</name>
        <dbReference type="ChEBI" id="CHEBI:18420"/>
    </cofactor>
    <text evidence="10">Binds a second Mg(2+) ion via substrate during catalysis.</text>
</comment>
<evidence type="ECO:0000256" key="9">
    <source>
        <dbReference type="ARBA" id="ARBA00045763"/>
    </source>
</evidence>
<dbReference type="PIRSF" id="PIRSF001400">
    <property type="entry name" value="Enolase"/>
    <property type="match status" value="1"/>
</dbReference>
<dbReference type="PANTHER" id="PTHR11902">
    <property type="entry name" value="ENOLASE"/>
    <property type="match status" value="1"/>
</dbReference>
<feature type="binding site" evidence="12">
    <location>
        <begin position="369"/>
        <end position="372"/>
    </location>
    <ligand>
        <name>substrate</name>
    </ligand>
</feature>
<dbReference type="SUPFAM" id="SSF51604">
    <property type="entry name" value="Enolase C-terminal domain-like"/>
    <property type="match status" value="1"/>
</dbReference>
<feature type="active site" description="Proton acceptor" evidence="10 11">
    <location>
        <position position="342"/>
    </location>
</feature>
<feature type="binding site" evidence="12">
    <location>
        <position position="317"/>
    </location>
    <ligand>
        <name>substrate</name>
    </ligand>
</feature>
<comment type="catalytic activity">
    <reaction evidence="10">
        <text>(2R)-2-phosphoglycerate = phosphoenolpyruvate + H2O</text>
        <dbReference type="Rhea" id="RHEA:10164"/>
        <dbReference type="ChEBI" id="CHEBI:15377"/>
        <dbReference type="ChEBI" id="CHEBI:58289"/>
        <dbReference type="ChEBI" id="CHEBI:58702"/>
        <dbReference type="EC" id="4.2.1.11"/>
    </reaction>
</comment>
<dbReference type="InterPro" id="IPR020810">
    <property type="entry name" value="Enolase_C"/>
</dbReference>
<dbReference type="SUPFAM" id="SSF54826">
    <property type="entry name" value="Enolase N-terminal domain-like"/>
    <property type="match status" value="1"/>
</dbReference>
<feature type="binding site" evidence="12">
    <location>
        <position position="170"/>
    </location>
    <ligand>
        <name>substrate</name>
    </ligand>
</feature>
<keyword evidence="5 10" id="KW-0964">Secreted</keyword>
<feature type="binding site" evidence="10">
    <location>
        <position position="393"/>
    </location>
    <ligand>
        <name>(2R)-2-phosphoglycerate</name>
        <dbReference type="ChEBI" id="CHEBI:58289"/>
    </ligand>
</feature>
<dbReference type="NCBIfam" id="TIGR01060">
    <property type="entry name" value="eno"/>
    <property type="match status" value="1"/>
</dbReference>
<evidence type="ECO:0000256" key="8">
    <source>
        <dbReference type="ARBA" id="ARBA00023239"/>
    </source>
</evidence>
<dbReference type="GO" id="GO:0000287">
    <property type="term" value="F:magnesium ion binding"/>
    <property type="evidence" value="ECO:0007669"/>
    <property type="project" value="UniProtKB-UniRule"/>
</dbReference>
<feature type="binding site" evidence="10 13">
    <location>
        <position position="317"/>
    </location>
    <ligand>
        <name>Mg(2+)</name>
        <dbReference type="ChEBI" id="CHEBI:18420"/>
    </ligand>
</feature>
<evidence type="ECO:0000256" key="10">
    <source>
        <dbReference type="HAMAP-Rule" id="MF_00318"/>
    </source>
</evidence>
<dbReference type="SFLD" id="SFLDG00178">
    <property type="entry name" value="enolase"/>
    <property type="match status" value="1"/>
</dbReference>
<feature type="binding site" evidence="10">
    <location>
        <position position="342"/>
    </location>
    <ligand>
        <name>(2R)-2-phosphoglycerate</name>
        <dbReference type="ChEBI" id="CHEBI:58289"/>
    </ligand>
</feature>
<keyword evidence="7 10" id="KW-0324">Glycolysis</keyword>
<name>A0A9Q8U088_9GAMM</name>
<dbReference type="SFLD" id="SFLDS00001">
    <property type="entry name" value="Enolase"/>
    <property type="match status" value="1"/>
</dbReference>
<dbReference type="SMART" id="SM01193">
    <property type="entry name" value="Enolase_N"/>
    <property type="match status" value="1"/>
</dbReference>
<evidence type="ECO:0000256" key="6">
    <source>
        <dbReference type="ARBA" id="ARBA00022842"/>
    </source>
</evidence>
<keyword evidence="10" id="KW-0963">Cytoplasm</keyword>
<dbReference type="SMART" id="SM01192">
    <property type="entry name" value="Enolase_C"/>
    <property type="match status" value="1"/>
</dbReference>
<evidence type="ECO:0000256" key="4">
    <source>
        <dbReference type="ARBA" id="ARBA00017068"/>
    </source>
</evidence>
<feature type="binding site" evidence="12">
    <location>
        <position position="393"/>
    </location>
    <ligand>
        <name>substrate</name>
    </ligand>
</feature>
<dbReference type="GO" id="GO:0004634">
    <property type="term" value="F:phosphopyruvate hydratase activity"/>
    <property type="evidence" value="ECO:0007669"/>
    <property type="project" value="UniProtKB-UniRule"/>
</dbReference>
<dbReference type="InterPro" id="IPR036849">
    <property type="entry name" value="Enolase-like_C_sf"/>
</dbReference>
<dbReference type="InterPro" id="IPR000941">
    <property type="entry name" value="Enolase"/>
</dbReference>
<evidence type="ECO:0000313" key="17">
    <source>
        <dbReference type="Proteomes" id="UP001056381"/>
    </source>
</evidence>
<dbReference type="PROSITE" id="PS00164">
    <property type="entry name" value="ENOLASE"/>
    <property type="match status" value="1"/>
</dbReference>
<dbReference type="Proteomes" id="UP001056381">
    <property type="component" value="Chromosome"/>
</dbReference>
<dbReference type="GO" id="GO:0006096">
    <property type="term" value="P:glycolytic process"/>
    <property type="evidence" value="ECO:0007669"/>
    <property type="project" value="UniProtKB-UniRule"/>
</dbReference>
<dbReference type="InterPro" id="IPR020809">
    <property type="entry name" value="Enolase_CS"/>
</dbReference>
<dbReference type="GO" id="GO:0000015">
    <property type="term" value="C:phosphopyruvate hydratase complex"/>
    <property type="evidence" value="ECO:0007669"/>
    <property type="project" value="InterPro"/>
</dbReference>
<keyword evidence="17" id="KW-1185">Reference proteome</keyword>
<feature type="binding site" evidence="10 13">
    <location>
        <position position="248"/>
    </location>
    <ligand>
        <name>Mg(2+)</name>
        <dbReference type="ChEBI" id="CHEBI:18420"/>
    </ligand>
</feature>
<keyword evidence="10 13" id="KW-0479">Metal-binding</keyword>
<dbReference type="Pfam" id="PF00113">
    <property type="entry name" value="Enolase_C"/>
    <property type="match status" value="1"/>
</dbReference>
<comment type="subcellular location">
    <subcellularLocation>
        <location evidence="10">Cytoplasm</location>
    </subcellularLocation>
    <subcellularLocation>
        <location evidence="10">Secreted</location>
    </subcellularLocation>
    <subcellularLocation>
        <location evidence="10">Cell surface</location>
    </subcellularLocation>
    <text evidence="10">Fractions of enolase are present in both the cytoplasm and on the cell surface.</text>
</comment>
<feature type="binding site" evidence="10">
    <location>
        <position position="371"/>
    </location>
    <ligand>
        <name>(2R)-2-phosphoglycerate</name>
        <dbReference type="ChEBI" id="CHEBI:58289"/>
    </ligand>
</feature>
<evidence type="ECO:0000256" key="13">
    <source>
        <dbReference type="PIRSR" id="PIRSR001400-3"/>
    </source>
</evidence>
<dbReference type="Pfam" id="PF03952">
    <property type="entry name" value="Enolase_N"/>
    <property type="match status" value="1"/>
</dbReference>
<comment type="function">
    <text evidence="9 10">Catalyzes the reversible conversion of 2-phosphoglycerate (2-PG) into phosphoenolpyruvate (PEP). It is essential for the degradation of carbohydrates via glycolysis.</text>
</comment>
<feature type="binding site" evidence="10">
    <location>
        <position position="169"/>
    </location>
    <ligand>
        <name>(2R)-2-phosphoglycerate</name>
        <dbReference type="ChEBI" id="CHEBI:58289"/>
    </ligand>
</feature>
<evidence type="ECO:0000256" key="3">
    <source>
        <dbReference type="ARBA" id="ARBA00012058"/>
    </source>
</evidence>
<evidence type="ECO:0000259" key="15">
    <source>
        <dbReference type="SMART" id="SM01193"/>
    </source>
</evidence>
<dbReference type="PANTHER" id="PTHR11902:SF1">
    <property type="entry name" value="ENOLASE"/>
    <property type="match status" value="1"/>
</dbReference>
<comment type="similarity">
    <text evidence="2 10">Belongs to the enolase family.</text>
</comment>
<comment type="cofactor">
    <cofactor evidence="13">
        <name>Mg(2+)</name>
        <dbReference type="ChEBI" id="CHEBI:18420"/>
    </cofactor>
    <text evidence="13">Mg(2+) is required for catalysis and for stabilizing the dimer.</text>
</comment>
<feature type="binding site" evidence="12">
    <location>
        <position position="291"/>
    </location>
    <ligand>
        <name>substrate</name>
    </ligand>
</feature>
<comment type="pathway">
    <text evidence="1 10">Carbohydrate degradation; glycolysis; pyruvate from D-glyceraldehyde 3-phosphate: step 4/5.</text>
</comment>
<gene>
    <name evidence="10 16" type="primary">eno</name>
    <name evidence="16" type="ORF">M9B40_01675</name>
</gene>
<dbReference type="Gene3D" id="3.30.390.10">
    <property type="entry name" value="Enolase-like, N-terminal domain"/>
    <property type="match status" value="1"/>
</dbReference>
<dbReference type="InterPro" id="IPR029017">
    <property type="entry name" value="Enolase-like_N"/>
</dbReference>
<evidence type="ECO:0000259" key="14">
    <source>
        <dbReference type="SMART" id="SM01192"/>
    </source>
</evidence>
<feature type="active site" description="Proton donor" evidence="10 11">
    <location>
        <position position="211"/>
    </location>
</feature>
<evidence type="ECO:0000256" key="12">
    <source>
        <dbReference type="PIRSR" id="PIRSR001400-2"/>
    </source>
</evidence>
<dbReference type="PRINTS" id="PR00148">
    <property type="entry name" value="ENOLASE"/>
</dbReference>
<dbReference type="GO" id="GO:0009986">
    <property type="term" value="C:cell surface"/>
    <property type="evidence" value="ECO:0007669"/>
    <property type="project" value="UniProtKB-SubCell"/>
</dbReference>
<keyword evidence="8 10" id="KW-0456">Lyase</keyword>
<feature type="domain" description="Enolase C-terminal TIM barrel" evidence="14">
    <location>
        <begin position="145"/>
        <end position="418"/>
    </location>
</feature>
<comment type="subunit">
    <text evidence="10">Component of the RNA degradosome, a multiprotein complex involved in RNA processing and mRNA degradation.</text>
</comment>
<accession>A0A9Q8U088</accession>
<dbReference type="EC" id="4.2.1.11" evidence="3 10"/>
<dbReference type="GO" id="GO:0005576">
    <property type="term" value="C:extracellular region"/>
    <property type="evidence" value="ECO:0007669"/>
    <property type="project" value="UniProtKB-SubCell"/>
</dbReference>